<feature type="region of interest" description="Disordered" evidence="1">
    <location>
        <begin position="372"/>
        <end position="399"/>
    </location>
</feature>
<dbReference type="SUPFAM" id="SSF50978">
    <property type="entry name" value="WD40 repeat-like"/>
    <property type="match status" value="1"/>
</dbReference>
<dbReference type="AlphaFoldDB" id="A0A6A5K3I8"/>
<name>A0A6A5K3I8_9PLEO</name>
<dbReference type="InterPro" id="IPR036322">
    <property type="entry name" value="WD40_repeat_dom_sf"/>
</dbReference>
<organism evidence="2 3">
    <name type="scientific">Decorospora gaudefroyi</name>
    <dbReference type="NCBI Taxonomy" id="184978"/>
    <lineage>
        <taxon>Eukaryota</taxon>
        <taxon>Fungi</taxon>
        <taxon>Dikarya</taxon>
        <taxon>Ascomycota</taxon>
        <taxon>Pezizomycotina</taxon>
        <taxon>Dothideomycetes</taxon>
        <taxon>Pleosporomycetidae</taxon>
        <taxon>Pleosporales</taxon>
        <taxon>Pleosporineae</taxon>
        <taxon>Pleosporaceae</taxon>
        <taxon>Decorospora</taxon>
    </lineage>
</organism>
<accession>A0A6A5K3I8</accession>
<reference evidence="2" key="1">
    <citation type="submission" date="2020-01" db="EMBL/GenBank/DDBJ databases">
        <authorList>
            <consortium name="DOE Joint Genome Institute"/>
            <person name="Haridas S."/>
            <person name="Albert R."/>
            <person name="Binder M."/>
            <person name="Bloem J."/>
            <person name="Labutti K."/>
            <person name="Salamov A."/>
            <person name="Andreopoulos B."/>
            <person name="Baker S.E."/>
            <person name="Barry K."/>
            <person name="Bills G."/>
            <person name="Bluhm B.H."/>
            <person name="Cannon C."/>
            <person name="Castanera R."/>
            <person name="Culley D.E."/>
            <person name="Daum C."/>
            <person name="Ezra D."/>
            <person name="Gonzalez J.B."/>
            <person name="Henrissat B."/>
            <person name="Kuo A."/>
            <person name="Liang C."/>
            <person name="Lipzen A."/>
            <person name="Lutzoni F."/>
            <person name="Magnuson J."/>
            <person name="Mondo S."/>
            <person name="Nolan M."/>
            <person name="Ohm R."/>
            <person name="Pangilinan J."/>
            <person name="Park H.-J."/>
            <person name="Ramirez L."/>
            <person name="Alfaro M."/>
            <person name="Sun H."/>
            <person name="Tritt A."/>
            <person name="Yoshinaga Y."/>
            <person name="Zwiers L.-H."/>
            <person name="Turgeon B.G."/>
            <person name="Goodwin S.B."/>
            <person name="Spatafora J.W."/>
            <person name="Crous P.W."/>
            <person name="Grigoriev I.V."/>
        </authorList>
    </citation>
    <scope>NUCLEOTIDE SEQUENCE</scope>
    <source>
        <strain evidence="2">P77</strain>
    </source>
</reference>
<gene>
    <name evidence="2" type="ORF">BDW02DRAFT_574341</name>
</gene>
<dbReference type="InterPro" id="IPR014839">
    <property type="entry name" value="Crt10"/>
</dbReference>
<evidence type="ECO:0000256" key="1">
    <source>
        <dbReference type="SAM" id="MobiDB-lite"/>
    </source>
</evidence>
<sequence>MDKHILCIPTGEQRGYQRFPKGTDAPLMKAWRCDLTALSQQYNLYFVACDDAVYVYQPSFPNQNLSSIPSLILHPPESSKIGPGIDWDNSHSITRILVDYLGTDEILLLTCDDGDVLGYRVSGIHRAVEKQVNQVEPADDDEVVPIFLNLNVGASAWGLAVHREARIIAISANTHKITVIAYALTNAVDPAEASDSDDYKSLPSRQEVGLAQARDTEQIVTLEADSNIPALSFNNNGEDRSGRWLFSSCISGKTILWDLLTLQPAKVYQIGWCASQGALLDAPVRKANLSQCICTDRDIAHVVWGTIMFDTRSAYKIAPTEEHSLQSKDITSWFRDVSAQKNRFGVQERKPYPTNMLWNEVEDDLTDMEIDEEEILEPRDSPKTENGSDAEDSSYMTPPGIQAFDDVQQQHPLQAIFEQLDADLMEELSFDGYTKPQIKQPYCSVSHCEQEEGGQYHFMSKKPASPFLILSKEEIFLIQQPFLPTNTECSPTNLVSMRRPLQPGPWKEVPGAMDRHAFFSQIPELAVFIIASPVGRAGVFTLYWTQDEGAERPQYGFQLEYLLPFRRGREEKVAGGPANGWLVGVAVGPVQGVLDKQGDEDASEREGGLMRPRRWRVLMYYMDHSVLSFELSKRRMDEPPGLGDLVV</sequence>
<dbReference type="Proteomes" id="UP000800040">
    <property type="component" value="Unassembled WGS sequence"/>
</dbReference>
<evidence type="ECO:0000313" key="2">
    <source>
        <dbReference type="EMBL" id="KAF1829064.1"/>
    </source>
</evidence>
<proteinExistence type="predicted"/>
<protein>
    <submittedName>
        <fullName evidence="2">Uncharacterized protein</fullName>
    </submittedName>
</protein>
<evidence type="ECO:0000313" key="3">
    <source>
        <dbReference type="Proteomes" id="UP000800040"/>
    </source>
</evidence>
<dbReference type="EMBL" id="ML975470">
    <property type="protein sequence ID" value="KAF1829064.1"/>
    <property type="molecule type" value="Genomic_DNA"/>
</dbReference>
<dbReference type="OrthoDB" id="5591786at2759"/>
<keyword evidence="3" id="KW-1185">Reference proteome</keyword>
<dbReference type="Pfam" id="PF08728">
    <property type="entry name" value="CRT10"/>
    <property type="match status" value="1"/>
</dbReference>